<dbReference type="CDD" id="cd02651">
    <property type="entry name" value="nuc_hydro_IU_UC_XIUA"/>
    <property type="match status" value="1"/>
</dbReference>
<evidence type="ECO:0000256" key="3">
    <source>
        <dbReference type="ARBA" id="ARBA00023295"/>
    </source>
</evidence>
<evidence type="ECO:0000313" key="7">
    <source>
        <dbReference type="Proteomes" id="UP001061958"/>
    </source>
</evidence>
<evidence type="ECO:0000259" key="4">
    <source>
        <dbReference type="Pfam" id="PF01156"/>
    </source>
</evidence>
<dbReference type="GO" id="GO:0006152">
    <property type="term" value="P:purine nucleoside catabolic process"/>
    <property type="evidence" value="ECO:0007669"/>
    <property type="project" value="TreeGrafter"/>
</dbReference>
<gene>
    <name evidence="5" type="ORF">GpartN1_g1861.t1</name>
    <name evidence="6" type="ORF">GpartN1_g4828.t1</name>
</gene>
<accession>A0A9C7PTC2</accession>
<dbReference type="OrthoDB" id="432381at2759"/>
<dbReference type="PANTHER" id="PTHR12304:SF59">
    <property type="entry name" value="INOSINE-URIDINE PREFERRING NUCLEOSIDE HYDROLASE FAMILY PROTEIN"/>
    <property type="match status" value="1"/>
</dbReference>
<feature type="domain" description="Inosine/uridine-preferring nucleoside hydrolase" evidence="4">
    <location>
        <begin position="20"/>
        <end position="348"/>
    </location>
</feature>
<dbReference type="InterPro" id="IPR001910">
    <property type="entry name" value="Inosine/uridine_hydrolase_dom"/>
</dbReference>
<dbReference type="GO" id="GO:0005829">
    <property type="term" value="C:cytosol"/>
    <property type="evidence" value="ECO:0007669"/>
    <property type="project" value="TreeGrafter"/>
</dbReference>
<evidence type="ECO:0000256" key="1">
    <source>
        <dbReference type="ARBA" id="ARBA00009176"/>
    </source>
</evidence>
<reference evidence="5" key="2">
    <citation type="submission" date="2022-01" db="EMBL/GenBank/DDBJ databases">
        <authorList>
            <person name="Hirooka S."/>
            <person name="Miyagishima S.Y."/>
        </authorList>
    </citation>
    <scope>NUCLEOTIDE SEQUENCE</scope>
    <source>
        <strain evidence="5">NBRC 102759</strain>
    </source>
</reference>
<keyword evidence="7" id="KW-1185">Reference proteome</keyword>
<protein>
    <recommendedName>
        <fullName evidence="4">Inosine/uridine-preferring nucleoside hydrolase domain-containing protein</fullName>
    </recommendedName>
</protein>
<dbReference type="Gene3D" id="3.90.245.10">
    <property type="entry name" value="Ribonucleoside hydrolase-like"/>
    <property type="match status" value="1"/>
</dbReference>
<dbReference type="EMBL" id="BQMJ01000013">
    <property type="protein sequence ID" value="GJQ10070.1"/>
    <property type="molecule type" value="Genomic_DNA"/>
</dbReference>
<dbReference type="Proteomes" id="UP001061958">
    <property type="component" value="Unassembled WGS sequence"/>
</dbReference>
<name>A0A9C7PTC2_9RHOD</name>
<evidence type="ECO:0000256" key="2">
    <source>
        <dbReference type="ARBA" id="ARBA00022801"/>
    </source>
</evidence>
<reference evidence="5" key="1">
    <citation type="journal article" date="2022" name="Proc. Natl. Acad. Sci. U.S.A.">
        <title>Life cycle and functional genomics of the unicellular red alga Galdieria for elucidating algal and plant evolution and industrial use.</title>
        <authorList>
            <person name="Hirooka S."/>
            <person name="Itabashi T."/>
            <person name="Ichinose T.M."/>
            <person name="Onuma R."/>
            <person name="Fujiwara T."/>
            <person name="Yamashita S."/>
            <person name="Jong L.W."/>
            <person name="Tomita R."/>
            <person name="Iwane A.H."/>
            <person name="Miyagishima S.Y."/>
        </authorList>
    </citation>
    <scope>NUCLEOTIDE SEQUENCE</scope>
    <source>
        <strain evidence="5">NBRC 102759</strain>
    </source>
</reference>
<evidence type="ECO:0000313" key="6">
    <source>
        <dbReference type="EMBL" id="GJQ13037.1"/>
    </source>
</evidence>
<comment type="similarity">
    <text evidence="1">Belongs to the IUNH family.</text>
</comment>
<keyword evidence="3" id="KW-0326">Glycosidase</keyword>
<dbReference type="InterPro" id="IPR036452">
    <property type="entry name" value="Ribo_hydro-like"/>
</dbReference>
<keyword evidence="2" id="KW-0378">Hydrolase</keyword>
<dbReference type="InterPro" id="IPR023186">
    <property type="entry name" value="IUNH"/>
</dbReference>
<proteinExistence type="inferred from homology"/>
<dbReference type="GO" id="GO:0008477">
    <property type="term" value="F:purine nucleosidase activity"/>
    <property type="evidence" value="ECO:0007669"/>
    <property type="project" value="TreeGrafter"/>
</dbReference>
<sequence length="366" mass="40768">MVEVLQNKVNLMKDKTPIPVILDCDPGHDDAFAIILAAFSPEELSLLAITTVSGNQSLEKTTLNALRILHACGFKENSILVAKGASAPLMLPELAEPDNQAESTALNTNCDSSCYQPLTGRHPVEVHGETGMDGADFPLTVIPKIEHRKAWNLMADIVQLYSPEFPVTVIATGPLTNIALFVTLYPELRKNIRIVFMGGTFERGNIHPTAEFNILHDPEAAHIVFHSGVSLTMIPLDLTHQVLVTEDILERIHALNTPFAKNMAGLIEFFRNSYQRTFGFASPPLHDPCAVAYVLDPRRFETQFIRVEVETGKGLCAGQTVGDFYGHFFKKPKNIYVVQKMDIEWFWNRMLQSLTKANEQSPLNKD</sequence>
<dbReference type="SUPFAM" id="SSF53590">
    <property type="entry name" value="Nucleoside hydrolase"/>
    <property type="match status" value="1"/>
</dbReference>
<dbReference type="PANTHER" id="PTHR12304">
    <property type="entry name" value="INOSINE-URIDINE PREFERRING NUCLEOSIDE HYDROLASE"/>
    <property type="match status" value="1"/>
</dbReference>
<organism evidence="5 7">
    <name type="scientific">Galdieria partita</name>
    <dbReference type="NCBI Taxonomy" id="83374"/>
    <lineage>
        <taxon>Eukaryota</taxon>
        <taxon>Rhodophyta</taxon>
        <taxon>Bangiophyceae</taxon>
        <taxon>Galdieriales</taxon>
        <taxon>Galdieriaceae</taxon>
        <taxon>Galdieria</taxon>
    </lineage>
</organism>
<dbReference type="Pfam" id="PF01156">
    <property type="entry name" value="IU_nuc_hydro"/>
    <property type="match status" value="1"/>
</dbReference>
<dbReference type="AlphaFoldDB" id="A0A9C7PTC2"/>
<comment type="caution">
    <text evidence="5">The sequence shown here is derived from an EMBL/GenBank/DDBJ whole genome shotgun (WGS) entry which is preliminary data.</text>
</comment>
<evidence type="ECO:0000313" key="5">
    <source>
        <dbReference type="EMBL" id="GJQ10070.1"/>
    </source>
</evidence>
<dbReference type="EMBL" id="BQMJ01000039">
    <property type="protein sequence ID" value="GJQ13037.1"/>
    <property type="molecule type" value="Genomic_DNA"/>
</dbReference>